<reference evidence="1" key="2">
    <citation type="submission" date="2011-02" db="EMBL/GenBank/DDBJ databases">
        <authorList>
            <person name="MacLean D."/>
        </authorList>
    </citation>
    <scope>NUCLEOTIDE SEQUENCE</scope>
</reference>
<accession>F0W6N9</accession>
<reference evidence="1" key="1">
    <citation type="journal article" date="2011" name="PLoS Biol.">
        <title>Gene gain and loss during evolution of obligate parasitism in the white rust pathogen of Arabidopsis thaliana.</title>
        <authorList>
            <person name="Kemen E."/>
            <person name="Gardiner A."/>
            <person name="Schultz-Larsen T."/>
            <person name="Kemen A.C."/>
            <person name="Balmuth A.L."/>
            <person name="Robert-Seilaniantz A."/>
            <person name="Bailey K."/>
            <person name="Holub E."/>
            <person name="Studholme D.J."/>
            <person name="Maclean D."/>
            <person name="Jones J.D."/>
        </authorList>
    </citation>
    <scope>NUCLEOTIDE SEQUENCE</scope>
</reference>
<dbReference type="EMBL" id="FR824071">
    <property type="protein sequence ID" value="CCA16784.1"/>
    <property type="molecule type" value="Genomic_DNA"/>
</dbReference>
<sequence>MDYRRKEIKPIPITLSDVEDIVRTNLVTELIQQCHVRESQHIAVFVVHWKRMRPRFLNLVEVGIPERDIRMKALVYLQKLHAGRGIDRSKMKGAGFQKPLSSTYNIAMKKKKNVSRAARQHFISLILWTNHGNSEWTLK</sequence>
<name>F0W6N9_9STRA</name>
<dbReference type="HOGENOM" id="CLU_1848765_0_0_1"/>
<protein>
    <submittedName>
        <fullName evidence="1">AlNc14C26G2527 protein</fullName>
    </submittedName>
</protein>
<organism evidence="1">
    <name type="scientific">Albugo laibachii Nc14</name>
    <dbReference type="NCBI Taxonomy" id="890382"/>
    <lineage>
        <taxon>Eukaryota</taxon>
        <taxon>Sar</taxon>
        <taxon>Stramenopiles</taxon>
        <taxon>Oomycota</taxon>
        <taxon>Peronosporomycetes</taxon>
        <taxon>Albuginales</taxon>
        <taxon>Albuginaceae</taxon>
        <taxon>Albugo</taxon>
    </lineage>
</organism>
<proteinExistence type="predicted"/>
<evidence type="ECO:0000313" key="1">
    <source>
        <dbReference type="EMBL" id="CCA16784.1"/>
    </source>
</evidence>
<dbReference type="AlphaFoldDB" id="F0W6N9"/>
<gene>
    <name evidence="1" type="primary">AlNc14C26G2527</name>
    <name evidence="1" type="ORF">ALNC14_029270</name>
</gene>